<keyword evidence="2" id="KW-0806">Transcription termination</keyword>
<dbReference type="SMART" id="SM00733">
    <property type="entry name" value="Mterf"/>
    <property type="match status" value="3"/>
</dbReference>
<evidence type="ECO:0000313" key="5">
    <source>
        <dbReference type="EMBL" id="CAD1819986.1"/>
    </source>
</evidence>
<keyword evidence="3" id="KW-0809">Transit peptide</keyword>
<dbReference type="GO" id="GO:0006353">
    <property type="term" value="P:DNA-templated transcription termination"/>
    <property type="evidence" value="ECO:0007669"/>
    <property type="project" value="UniProtKB-KW"/>
</dbReference>
<dbReference type="Pfam" id="PF02536">
    <property type="entry name" value="mTERF"/>
    <property type="match status" value="1"/>
</dbReference>
<sequence>MSVRLAPPPLAGVRTTPPEPPNHPLVLPKPITISRLHNSRFPQHFVCKARMGMFSSAPVFVVSFASCLGFSCNDIYYAVADEFGVASARGFAAIPSSLLAAEREEAKAVLSLFLRKQGLSNAVAARTINKSDCFIDHLISMLHTKHKSRYLVGRELTTLEIRGALVPYLEVLLEEHGDMLVDVVENYPNPPGTGRSIPSPTIIISDPTSRKERAITRVSQRNSQGVLPAQVLYLMDLGMDLDQIKTIARKFPAFAYYSLDRKIKPVVELLLDLGVPQSDIPTILNKRPQLCGISFSENLKPMMAYLESLGVDKSQWAKVIYRFPALLTYSRQKVKATLDYLAELGVPEKNIGKILTRCPIL</sequence>
<protein>
    <submittedName>
        <fullName evidence="5">Uncharacterized protein</fullName>
    </submittedName>
</protein>
<feature type="region of interest" description="Disordered" evidence="4">
    <location>
        <begin position="1"/>
        <end position="24"/>
    </location>
</feature>
<dbReference type="EMBL" id="LR862140">
    <property type="protein sequence ID" value="CAD1819986.1"/>
    <property type="molecule type" value="Genomic_DNA"/>
</dbReference>
<dbReference type="InterPro" id="IPR038538">
    <property type="entry name" value="MTERF_sf"/>
</dbReference>
<reference evidence="5" key="1">
    <citation type="submission" date="2020-07" db="EMBL/GenBank/DDBJ databases">
        <authorList>
            <person name="Lin J."/>
        </authorList>
    </citation>
    <scope>NUCLEOTIDE SEQUENCE</scope>
</reference>
<evidence type="ECO:0000256" key="2">
    <source>
        <dbReference type="ARBA" id="ARBA00022472"/>
    </source>
</evidence>
<dbReference type="PANTHER" id="PTHR13068">
    <property type="entry name" value="CGI-12 PROTEIN-RELATED"/>
    <property type="match status" value="1"/>
</dbReference>
<dbReference type="PANTHER" id="PTHR13068:SF9">
    <property type="entry name" value="TRANSCRIPTION TERMINATION FACTOR MTERF5, CHLOROPLASTIC"/>
    <property type="match status" value="1"/>
</dbReference>
<evidence type="ECO:0000256" key="3">
    <source>
        <dbReference type="ARBA" id="ARBA00022946"/>
    </source>
</evidence>
<gene>
    <name evidence="5" type="ORF">CB5_LOCUS3197</name>
</gene>
<dbReference type="AlphaFoldDB" id="A0A6V7NNX9"/>
<dbReference type="Gene3D" id="1.25.70.10">
    <property type="entry name" value="Transcription termination factor 3, mitochondrial"/>
    <property type="match status" value="1"/>
</dbReference>
<proteinExistence type="inferred from homology"/>
<keyword evidence="2" id="KW-0804">Transcription</keyword>
<accession>A0A6V7NNX9</accession>
<evidence type="ECO:0000256" key="1">
    <source>
        <dbReference type="ARBA" id="ARBA00007692"/>
    </source>
</evidence>
<keyword evidence="2" id="KW-0805">Transcription regulation</keyword>
<organism evidence="5">
    <name type="scientific">Ananas comosus var. bracteatus</name>
    <name type="common">red pineapple</name>
    <dbReference type="NCBI Taxonomy" id="296719"/>
    <lineage>
        <taxon>Eukaryota</taxon>
        <taxon>Viridiplantae</taxon>
        <taxon>Streptophyta</taxon>
        <taxon>Embryophyta</taxon>
        <taxon>Tracheophyta</taxon>
        <taxon>Spermatophyta</taxon>
        <taxon>Magnoliopsida</taxon>
        <taxon>Liliopsida</taxon>
        <taxon>Poales</taxon>
        <taxon>Bromeliaceae</taxon>
        <taxon>Bromelioideae</taxon>
        <taxon>Ananas</taxon>
    </lineage>
</organism>
<feature type="compositionally biased region" description="Pro residues" evidence="4">
    <location>
        <begin position="1"/>
        <end position="10"/>
    </location>
</feature>
<dbReference type="GO" id="GO:0003676">
    <property type="term" value="F:nucleic acid binding"/>
    <property type="evidence" value="ECO:0007669"/>
    <property type="project" value="InterPro"/>
</dbReference>
<dbReference type="InterPro" id="IPR003690">
    <property type="entry name" value="MTERF"/>
</dbReference>
<evidence type="ECO:0000256" key="4">
    <source>
        <dbReference type="SAM" id="MobiDB-lite"/>
    </source>
</evidence>
<name>A0A6V7NNX9_ANACO</name>
<comment type="similarity">
    <text evidence="1">Belongs to the mTERF family.</text>
</comment>